<keyword evidence="10" id="KW-1185">Reference proteome</keyword>
<dbReference type="GO" id="GO:0034599">
    <property type="term" value="P:cellular response to oxidative stress"/>
    <property type="evidence" value="ECO:0007669"/>
    <property type="project" value="TreeGrafter"/>
</dbReference>
<dbReference type="Gene3D" id="3.40.30.10">
    <property type="entry name" value="Glutaredoxin"/>
    <property type="match status" value="1"/>
</dbReference>
<dbReference type="InterPro" id="IPR029760">
    <property type="entry name" value="GPX_CS"/>
</dbReference>
<dbReference type="PROSITE" id="PS00763">
    <property type="entry name" value="GLUTATHIONE_PEROXID_2"/>
    <property type="match status" value="1"/>
</dbReference>
<dbReference type="Pfam" id="PF00255">
    <property type="entry name" value="GSHPx"/>
    <property type="match status" value="1"/>
</dbReference>
<evidence type="ECO:0000256" key="3">
    <source>
        <dbReference type="ARBA" id="ARBA00022559"/>
    </source>
</evidence>
<dbReference type="PROSITE" id="PS51355">
    <property type="entry name" value="GLUTATHIONE_PEROXID_3"/>
    <property type="match status" value="1"/>
</dbReference>
<evidence type="ECO:0000313" key="10">
    <source>
        <dbReference type="Proteomes" id="UP000242754"/>
    </source>
</evidence>
<feature type="domain" description="Thioredoxin" evidence="8">
    <location>
        <begin position="1"/>
        <end position="156"/>
    </location>
</feature>
<dbReference type="InterPro" id="IPR013766">
    <property type="entry name" value="Thioredoxin_domain"/>
</dbReference>
<dbReference type="PANTHER" id="PTHR11592:SF78">
    <property type="entry name" value="GLUTATHIONE PEROXIDASE"/>
    <property type="match status" value="1"/>
</dbReference>
<name>A0A143Y7W3_9LACT</name>
<dbReference type="PANTHER" id="PTHR11592">
    <property type="entry name" value="GLUTATHIONE PEROXIDASE"/>
    <property type="match status" value="1"/>
</dbReference>
<gene>
    <name evidence="9" type="ORF">Tpal_59</name>
</gene>
<dbReference type="AlphaFoldDB" id="A0A143Y7W3"/>
<comment type="catalytic activity">
    <reaction evidence="1">
        <text>2 glutathione + H2O2 = glutathione disulfide + 2 H2O</text>
        <dbReference type="Rhea" id="RHEA:16833"/>
        <dbReference type="ChEBI" id="CHEBI:15377"/>
        <dbReference type="ChEBI" id="CHEBI:16240"/>
        <dbReference type="ChEBI" id="CHEBI:57925"/>
        <dbReference type="ChEBI" id="CHEBI:58297"/>
        <dbReference type="EC" id="1.11.1.9"/>
    </reaction>
</comment>
<evidence type="ECO:0000259" key="8">
    <source>
        <dbReference type="PROSITE" id="PS51352"/>
    </source>
</evidence>
<evidence type="ECO:0000256" key="2">
    <source>
        <dbReference type="ARBA" id="ARBA00006926"/>
    </source>
</evidence>
<comment type="similarity">
    <text evidence="2 7">Belongs to the glutathione peroxidase family.</text>
</comment>
<dbReference type="PIRSF" id="PIRSF000303">
    <property type="entry name" value="Glutathion_perox"/>
    <property type="match status" value="1"/>
</dbReference>
<evidence type="ECO:0000256" key="6">
    <source>
        <dbReference type="PIRSR" id="PIRSR000303-1"/>
    </source>
</evidence>
<evidence type="ECO:0000256" key="4">
    <source>
        <dbReference type="ARBA" id="ARBA00023002"/>
    </source>
</evidence>
<dbReference type="STRING" id="140314.SAMN04488076_102232"/>
<accession>A0A143Y7W3</accession>
<dbReference type="InterPro" id="IPR000889">
    <property type="entry name" value="Glutathione_peroxidase"/>
</dbReference>
<feature type="active site" evidence="6">
    <location>
        <position position="35"/>
    </location>
</feature>
<dbReference type="Proteomes" id="UP000242754">
    <property type="component" value="Unassembled WGS sequence"/>
</dbReference>
<evidence type="ECO:0000256" key="7">
    <source>
        <dbReference type="RuleBase" id="RU000499"/>
    </source>
</evidence>
<sequence>MSIYEYKVKKTDQTSVSLEEYAGKVVCIVNTASKCGLVGQLDELEELYEKYKEEGFVILGFPCNQFHNQEPLDGVAAAEFCKLNYGVTFPIFDKIDVNGENADPLYKYLVQQTDNSDIKWNFTKFLIGRDGEIIKRFAPITAPKKMEKHIQQALAQ</sequence>
<keyword evidence="3 7" id="KW-0575">Peroxidase</keyword>
<dbReference type="FunFam" id="3.40.30.10:FF:000010">
    <property type="entry name" value="Glutathione peroxidase"/>
    <property type="match status" value="1"/>
</dbReference>
<dbReference type="PROSITE" id="PS51352">
    <property type="entry name" value="THIOREDOXIN_2"/>
    <property type="match status" value="1"/>
</dbReference>
<dbReference type="CDD" id="cd00340">
    <property type="entry name" value="GSH_Peroxidase"/>
    <property type="match status" value="1"/>
</dbReference>
<dbReference type="RefSeq" id="WP_087029724.1">
    <property type="nucleotide sequence ID" value="NZ_FJNE01000001.1"/>
</dbReference>
<dbReference type="InterPro" id="IPR036249">
    <property type="entry name" value="Thioredoxin-like_sf"/>
</dbReference>
<protein>
    <recommendedName>
        <fullName evidence="5 7">Glutathione peroxidase</fullName>
    </recommendedName>
</protein>
<dbReference type="OrthoDB" id="9789406at2"/>
<reference evidence="9 10" key="1">
    <citation type="submission" date="2016-02" db="EMBL/GenBank/DDBJ databases">
        <authorList>
            <person name="Wen L."/>
            <person name="He K."/>
            <person name="Yang H."/>
        </authorList>
    </citation>
    <scope>NUCLEOTIDE SEQUENCE [LARGE SCALE GENOMIC DNA]</scope>
    <source>
        <strain evidence="9">Trichococcus palustris</strain>
    </source>
</reference>
<evidence type="ECO:0000256" key="5">
    <source>
        <dbReference type="ARBA" id="ARBA00069346"/>
    </source>
</evidence>
<organism evidence="9 10">
    <name type="scientific">Trichococcus palustris</name>
    <dbReference type="NCBI Taxonomy" id="140314"/>
    <lineage>
        <taxon>Bacteria</taxon>
        <taxon>Bacillati</taxon>
        <taxon>Bacillota</taxon>
        <taxon>Bacilli</taxon>
        <taxon>Lactobacillales</taxon>
        <taxon>Carnobacteriaceae</taxon>
        <taxon>Trichococcus</taxon>
    </lineage>
</organism>
<dbReference type="PRINTS" id="PR01011">
    <property type="entry name" value="GLUTPROXDASE"/>
</dbReference>
<dbReference type="GO" id="GO:0004602">
    <property type="term" value="F:glutathione peroxidase activity"/>
    <property type="evidence" value="ECO:0007669"/>
    <property type="project" value="UniProtKB-EC"/>
</dbReference>
<dbReference type="SUPFAM" id="SSF52833">
    <property type="entry name" value="Thioredoxin-like"/>
    <property type="match status" value="1"/>
</dbReference>
<proteinExistence type="inferred from homology"/>
<evidence type="ECO:0000313" key="9">
    <source>
        <dbReference type="EMBL" id="CZQ80294.1"/>
    </source>
</evidence>
<keyword evidence="4 7" id="KW-0560">Oxidoreductase</keyword>
<evidence type="ECO:0000256" key="1">
    <source>
        <dbReference type="ARBA" id="ARBA00000217"/>
    </source>
</evidence>
<dbReference type="EMBL" id="FJNE01000001">
    <property type="protein sequence ID" value="CZQ80294.1"/>
    <property type="molecule type" value="Genomic_DNA"/>
</dbReference>